<proteinExistence type="predicted"/>
<feature type="domain" description="Orc1-like AAA ATPase" evidence="1">
    <location>
        <begin position="31"/>
        <end position="164"/>
    </location>
</feature>
<dbReference type="Gene3D" id="3.40.50.300">
    <property type="entry name" value="P-loop containing nucleotide triphosphate hydrolases"/>
    <property type="match status" value="1"/>
</dbReference>
<dbReference type="OrthoDB" id="2020141at2"/>
<comment type="caution">
    <text evidence="2">The sequence shown here is derived from an EMBL/GenBank/DDBJ whole genome shotgun (WGS) entry which is preliminary data.</text>
</comment>
<evidence type="ECO:0000259" key="1">
    <source>
        <dbReference type="Pfam" id="PF13191"/>
    </source>
</evidence>
<keyword evidence="2" id="KW-0067">ATP-binding</keyword>
<accession>A0A369M0P5</accession>
<gene>
    <name evidence="2" type="ORF">C1877_10005</name>
</gene>
<dbReference type="Pfam" id="PF13191">
    <property type="entry name" value="AAA_16"/>
    <property type="match status" value="1"/>
</dbReference>
<dbReference type="GO" id="GO:0005524">
    <property type="term" value="F:ATP binding"/>
    <property type="evidence" value="ECO:0007669"/>
    <property type="project" value="UniProtKB-KW"/>
</dbReference>
<dbReference type="AlphaFoldDB" id="A0A369M0P5"/>
<reference evidence="2 3" key="1">
    <citation type="journal article" date="2018" name="Elife">
        <title>Discovery and characterization of a prevalent human gut bacterial enzyme sufficient for the inactivation of a family of plant toxins.</title>
        <authorList>
            <person name="Koppel N."/>
            <person name="Bisanz J.E."/>
            <person name="Pandelia M.E."/>
            <person name="Turnbaugh P.J."/>
            <person name="Balskus E.P."/>
        </authorList>
    </citation>
    <scope>NUCLEOTIDE SEQUENCE [LARGE SCALE GENOMIC DNA]</scope>
    <source>
        <strain evidence="2 3">3C</strain>
    </source>
</reference>
<evidence type="ECO:0000313" key="3">
    <source>
        <dbReference type="Proteomes" id="UP000254000"/>
    </source>
</evidence>
<protein>
    <submittedName>
        <fullName evidence="2">ATP-binding protein</fullName>
    </submittedName>
</protein>
<dbReference type="EMBL" id="PPTS01000006">
    <property type="protein sequence ID" value="RDB64056.1"/>
    <property type="molecule type" value="Genomic_DNA"/>
</dbReference>
<dbReference type="SUPFAM" id="SSF52540">
    <property type="entry name" value="P-loop containing nucleoside triphosphate hydrolases"/>
    <property type="match status" value="1"/>
</dbReference>
<dbReference type="InterPro" id="IPR027417">
    <property type="entry name" value="P-loop_NTPase"/>
</dbReference>
<organism evidence="2 3">
    <name type="scientific">Gordonibacter pamelaeae</name>
    <dbReference type="NCBI Taxonomy" id="471189"/>
    <lineage>
        <taxon>Bacteria</taxon>
        <taxon>Bacillati</taxon>
        <taxon>Actinomycetota</taxon>
        <taxon>Coriobacteriia</taxon>
        <taxon>Eggerthellales</taxon>
        <taxon>Eggerthellaceae</taxon>
        <taxon>Gordonibacter</taxon>
    </lineage>
</organism>
<dbReference type="PANTHER" id="PTHR34301:SF8">
    <property type="entry name" value="ATPASE DOMAIN-CONTAINING PROTEIN"/>
    <property type="match status" value="1"/>
</dbReference>
<dbReference type="Proteomes" id="UP000254000">
    <property type="component" value="Unassembled WGS sequence"/>
</dbReference>
<name>A0A369M0P5_9ACTN</name>
<sequence>MMLARPFWKGIAMVLHNPFTPSFGIIPPYMAGREDLIEELSNAFSNGLGDPNLSTIVSGPRGSGKTALLSFVAEEAASQGWISANTTAATGMLEDVLDQATVAARDFLDSLDGKKLKGITIGQFVGFEWDNETPRSGNWRTQMNALLDQLAEHEVGLLITVDEVRVDLEEMRQLARVYQHFVREGRKVALLMAGLPHAVSALLGDESVSFLRRARKHALGRIPDNDVRDAMSITIVQGGRAISPTALDTAVRAVDGFPYMMQLVGYRVWAERPASKEISPDDVARGVELARREMMEGILEYTYRELSKGDKRFLAAMLPDAKDSSLADIAERMGVKSNYASQYKRRLLEQGVIGEYQKGYVRFDMPSFREYLQTQLEG</sequence>
<dbReference type="PANTHER" id="PTHR34301">
    <property type="entry name" value="DNA-BINDING PROTEIN-RELATED"/>
    <property type="match status" value="1"/>
</dbReference>
<dbReference type="InterPro" id="IPR041664">
    <property type="entry name" value="AAA_16"/>
</dbReference>
<keyword evidence="2" id="KW-0547">Nucleotide-binding</keyword>
<keyword evidence="3" id="KW-1185">Reference proteome</keyword>
<evidence type="ECO:0000313" key="2">
    <source>
        <dbReference type="EMBL" id="RDB64056.1"/>
    </source>
</evidence>